<gene>
    <name evidence="6 9" type="primary">rph</name>
    <name evidence="9" type="ORF">P9H32_04670</name>
</gene>
<evidence type="ECO:0000256" key="2">
    <source>
        <dbReference type="ARBA" id="ARBA00022552"/>
    </source>
</evidence>
<comment type="similarity">
    <text evidence="1 6">Belongs to the RNase PH family.</text>
</comment>
<dbReference type="InterPro" id="IPR020568">
    <property type="entry name" value="Ribosomal_Su5_D2-typ_SF"/>
</dbReference>
<proteinExistence type="inferred from homology"/>
<dbReference type="InterPro" id="IPR050080">
    <property type="entry name" value="RNase_PH"/>
</dbReference>
<evidence type="ECO:0000256" key="5">
    <source>
        <dbReference type="ARBA" id="ARBA00022884"/>
    </source>
</evidence>
<dbReference type="EC" id="2.7.7.56" evidence="6"/>
<dbReference type="CDD" id="cd11362">
    <property type="entry name" value="RNase_PH_bact"/>
    <property type="match status" value="1"/>
</dbReference>
<keyword evidence="6" id="KW-0548">Nucleotidyltransferase</keyword>
<organism evidence="9 10">
    <name type="scientific">Pontiella agarivorans</name>
    <dbReference type="NCBI Taxonomy" id="3038953"/>
    <lineage>
        <taxon>Bacteria</taxon>
        <taxon>Pseudomonadati</taxon>
        <taxon>Kiritimatiellota</taxon>
        <taxon>Kiritimatiellia</taxon>
        <taxon>Kiritimatiellales</taxon>
        <taxon>Pontiellaceae</taxon>
        <taxon>Pontiella</taxon>
    </lineage>
</organism>
<evidence type="ECO:0000256" key="1">
    <source>
        <dbReference type="ARBA" id="ARBA00006678"/>
    </source>
</evidence>
<keyword evidence="5" id="KW-0694">RNA-binding</keyword>
<dbReference type="PANTHER" id="PTHR11953">
    <property type="entry name" value="EXOSOME COMPLEX COMPONENT"/>
    <property type="match status" value="1"/>
</dbReference>
<dbReference type="InterPro" id="IPR002381">
    <property type="entry name" value="RNase_PH_bac-type"/>
</dbReference>
<feature type="binding site" evidence="6">
    <location>
        <begin position="147"/>
        <end position="149"/>
    </location>
    <ligand>
        <name>phosphate</name>
        <dbReference type="ChEBI" id="CHEBI:43474"/>
        <note>substrate</note>
    </ligand>
</feature>
<feature type="binding site" evidence="6">
    <location>
        <position position="109"/>
    </location>
    <ligand>
        <name>phosphate</name>
        <dbReference type="ChEBI" id="CHEBI:43474"/>
        <note>substrate</note>
    </ligand>
</feature>
<comment type="function">
    <text evidence="6">Phosphorolytic 3'-5' exoribonuclease that plays an important role in tRNA 3'-end maturation. Removes nucleotide residues following the 3'-CCA terminus of tRNAs; can also add nucleotides to the ends of RNA molecules by using nucleoside diphosphates as substrates, but this may not be physiologically important. Probably plays a role in initiation of 16S rRNA degradation (leading to ribosome degradation) during starvation.</text>
</comment>
<evidence type="ECO:0000256" key="6">
    <source>
        <dbReference type="HAMAP-Rule" id="MF_00564"/>
    </source>
</evidence>
<feature type="domain" description="Exoribonuclease phosphorolytic" evidence="7">
    <location>
        <begin position="31"/>
        <end position="163"/>
    </location>
</feature>
<sequence length="260" mass="28340">MKKEINLSGGIDLDAVVETSGKRIDGRAADELRSVKFTKDYITSAKGSVLIEMGNTRVICTASVDENVPGWMRYQKVPGGWVTAEYSMLPGATQDRTQREATKGKIGGRTMEIQRLIGRSLRAVVNLKKLGRRQIYLDCDVIQADGGTRTASITGAYVALKLAIQRLMKDGLLKEDPVSEGLAAISCGIHKEQPILDLCYLEDSAAEVDANFVMTESGKIIEIQGTAEEAPFSKDELLQMMTLAEKGIAELTALQKEVLN</sequence>
<dbReference type="InterPro" id="IPR001247">
    <property type="entry name" value="ExoRNase_PH_dom1"/>
</dbReference>
<comment type="subunit">
    <text evidence="6">Homohexameric ring arranged as a trimer of dimers.</text>
</comment>
<keyword evidence="10" id="KW-1185">Reference proteome</keyword>
<name>A0ABU5MUM6_9BACT</name>
<keyword evidence="6" id="KW-0808">Transferase</keyword>
<comment type="catalytic activity">
    <reaction evidence="6">
        <text>tRNA(n+1) + phosphate = tRNA(n) + a ribonucleoside 5'-diphosphate</text>
        <dbReference type="Rhea" id="RHEA:10628"/>
        <dbReference type="Rhea" id="RHEA-COMP:17343"/>
        <dbReference type="Rhea" id="RHEA-COMP:17344"/>
        <dbReference type="ChEBI" id="CHEBI:43474"/>
        <dbReference type="ChEBI" id="CHEBI:57930"/>
        <dbReference type="ChEBI" id="CHEBI:173114"/>
        <dbReference type="EC" id="2.7.7.56"/>
    </reaction>
</comment>
<evidence type="ECO:0000259" key="7">
    <source>
        <dbReference type="Pfam" id="PF01138"/>
    </source>
</evidence>
<dbReference type="InterPro" id="IPR027408">
    <property type="entry name" value="PNPase/RNase_PH_dom_sf"/>
</dbReference>
<dbReference type="RefSeq" id="WP_322607714.1">
    <property type="nucleotide sequence ID" value="NZ_JARVCO010000006.1"/>
</dbReference>
<keyword evidence="2 6" id="KW-0698">rRNA processing</keyword>
<dbReference type="Pfam" id="PF01138">
    <property type="entry name" value="RNase_PH"/>
    <property type="match status" value="1"/>
</dbReference>
<dbReference type="NCBIfam" id="TIGR01966">
    <property type="entry name" value="RNasePH"/>
    <property type="match status" value="1"/>
</dbReference>
<dbReference type="SUPFAM" id="SSF54211">
    <property type="entry name" value="Ribosomal protein S5 domain 2-like"/>
    <property type="match status" value="1"/>
</dbReference>
<dbReference type="HAMAP" id="MF_00564">
    <property type="entry name" value="RNase_PH"/>
    <property type="match status" value="1"/>
</dbReference>
<dbReference type="Proteomes" id="UP001290861">
    <property type="component" value="Unassembled WGS sequence"/>
</dbReference>
<dbReference type="InterPro" id="IPR036345">
    <property type="entry name" value="ExoRNase_PH_dom2_sf"/>
</dbReference>
<evidence type="ECO:0000256" key="4">
    <source>
        <dbReference type="ARBA" id="ARBA00022694"/>
    </source>
</evidence>
<dbReference type="PROSITE" id="PS01277">
    <property type="entry name" value="RIBONUCLEASE_PH"/>
    <property type="match status" value="1"/>
</dbReference>
<dbReference type="EMBL" id="JARVCO010000006">
    <property type="protein sequence ID" value="MDZ8117912.1"/>
    <property type="molecule type" value="Genomic_DNA"/>
</dbReference>
<evidence type="ECO:0000256" key="3">
    <source>
        <dbReference type="ARBA" id="ARBA00022555"/>
    </source>
</evidence>
<evidence type="ECO:0000259" key="8">
    <source>
        <dbReference type="Pfam" id="PF03725"/>
    </source>
</evidence>
<dbReference type="Gene3D" id="3.30.230.70">
    <property type="entry name" value="GHMP Kinase, N-terminal domain"/>
    <property type="match status" value="1"/>
</dbReference>
<evidence type="ECO:0000313" key="9">
    <source>
        <dbReference type="EMBL" id="MDZ8117912.1"/>
    </source>
</evidence>
<keyword evidence="4 6" id="KW-0819">tRNA processing</keyword>
<dbReference type="InterPro" id="IPR015847">
    <property type="entry name" value="ExoRNase_PH_dom2"/>
</dbReference>
<dbReference type="PANTHER" id="PTHR11953:SF0">
    <property type="entry name" value="EXOSOME COMPLEX COMPONENT RRP41"/>
    <property type="match status" value="1"/>
</dbReference>
<protein>
    <recommendedName>
        <fullName evidence="6">Ribonuclease PH</fullName>
        <shortName evidence="6">RNase PH</shortName>
        <ecNumber evidence="6">2.7.7.56</ecNumber>
    </recommendedName>
    <alternativeName>
        <fullName evidence="6">tRNA nucleotidyltransferase</fullName>
    </alternativeName>
</protein>
<keyword evidence="3 6" id="KW-0820">tRNA-binding</keyword>
<evidence type="ECO:0000313" key="10">
    <source>
        <dbReference type="Proteomes" id="UP001290861"/>
    </source>
</evidence>
<dbReference type="InterPro" id="IPR018336">
    <property type="entry name" value="RNase_PH_CS"/>
</dbReference>
<feature type="domain" description="Exoribonuclease phosphorolytic" evidence="8">
    <location>
        <begin position="183"/>
        <end position="247"/>
    </location>
</feature>
<accession>A0ABU5MUM6</accession>
<dbReference type="Pfam" id="PF03725">
    <property type="entry name" value="RNase_PH_C"/>
    <property type="match status" value="1"/>
</dbReference>
<comment type="caution">
    <text evidence="9">The sequence shown here is derived from an EMBL/GenBank/DDBJ whole genome shotgun (WGS) entry which is preliminary data.</text>
</comment>
<dbReference type="SUPFAM" id="SSF55666">
    <property type="entry name" value="Ribonuclease PH domain 2-like"/>
    <property type="match status" value="1"/>
</dbReference>
<reference evidence="9 10" key="1">
    <citation type="journal article" date="2024" name="Appl. Environ. Microbiol.">
        <title>Pontiella agarivorans sp. nov., a novel marine anaerobic bacterium capable of degrading macroalgal polysaccharides and fixing nitrogen.</title>
        <authorList>
            <person name="Liu N."/>
            <person name="Kivenson V."/>
            <person name="Peng X."/>
            <person name="Cui Z."/>
            <person name="Lankiewicz T.S."/>
            <person name="Gosselin K.M."/>
            <person name="English C.J."/>
            <person name="Blair E.M."/>
            <person name="O'Malley M.A."/>
            <person name="Valentine D.L."/>
        </authorList>
    </citation>
    <scope>NUCLEOTIDE SEQUENCE [LARGE SCALE GENOMIC DNA]</scope>
    <source>
        <strain evidence="9 10">NLcol2</strain>
    </source>
</reference>